<organism evidence="1 2">
    <name type="scientific">Anaerocellum danielii</name>
    <dbReference type="NCBI Taxonomy" id="1387557"/>
    <lineage>
        <taxon>Bacteria</taxon>
        <taxon>Bacillati</taxon>
        <taxon>Bacillota</taxon>
        <taxon>Bacillota incertae sedis</taxon>
        <taxon>Caldicellulosiruptorales</taxon>
        <taxon>Caldicellulosiruptoraceae</taxon>
        <taxon>Anaerocellum</taxon>
    </lineage>
</organism>
<evidence type="ECO:0000313" key="2">
    <source>
        <dbReference type="Proteomes" id="UP001322744"/>
    </source>
</evidence>
<gene>
    <name evidence="1" type="ORF">SOJ16_002703</name>
</gene>
<accession>A0ABZ0U232</accession>
<dbReference type="EMBL" id="CP139957">
    <property type="protein sequence ID" value="WPX08793.1"/>
    <property type="molecule type" value="Genomic_DNA"/>
</dbReference>
<keyword evidence="2" id="KW-1185">Reference proteome</keyword>
<reference evidence="1 2" key="1">
    <citation type="submission" date="2023-12" db="EMBL/GenBank/DDBJ databases">
        <authorList>
            <person name="Manesh M.J.H."/>
            <person name="Bing R.G."/>
            <person name="Willard D.J."/>
            <person name="Kelly R.M."/>
        </authorList>
    </citation>
    <scope>NUCLEOTIDE SEQUENCE [LARGE SCALE GENOMIC DNA]</scope>
    <source>
        <strain evidence="1 2">DSM 8977</strain>
    </source>
</reference>
<name>A0ABZ0U232_9FIRM</name>
<evidence type="ECO:0000313" key="1">
    <source>
        <dbReference type="EMBL" id="WPX08793.1"/>
    </source>
</evidence>
<dbReference type="Proteomes" id="UP001322744">
    <property type="component" value="Chromosome"/>
</dbReference>
<sequence>MYSKTIVSIPKGQATNSAEQQLLNYLNSCFNPQRAGYKHVRKLSFIISTLYTHVNVFISKHLWKTQKSPEKSKD</sequence>
<protein>
    <submittedName>
        <fullName evidence="1">Uncharacterized protein</fullName>
    </submittedName>
</protein>
<proteinExistence type="predicted"/>